<keyword evidence="4" id="KW-1185">Reference proteome</keyword>
<protein>
    <recommendedName>
        <fullName evidence="5">Myb-like domain-containing protein</fullName>
    </recommendedName>
</protein>
<feature type="compositionally biased region" description="Low complexity" evidence="1">
    <location>
        <begin position="130"/>
        <end position="141"/>
    </location>
</feature>
<reference evidence="3 4" key="1">
    <citation type="journal article" date="2023" name="IMA Fungus">
        <title>Comparative genomic study of the Penicillium genus elucidates a diverse pangenome and 15 lateral gene transfer events.</title>
        <authorList>
            <person name="Petersen C."/>
            <person name="Sorensen T."/>
            <person name="Nielsen M.R."/>
            <person name="Sondergaard T.E."/>
            <person name="Sorensen J.L."/>
            <person name="Fitzpatrick D.A."/>
            <person name="Frisvad J.C."/>
            <person name="Nielsen K.L."/>
        </authorList>
    </citation>
    <scope>NUCLEOTIDE SEQUENCE [LARGE SCALE GENOMIC DNA]</scope>
    <source>
        <strain evidence="3 4">IBT 35679</strain>
    </source>
</reference>
<evidence type="ECO:0000313" key="4">
    <source>
        <dbReference type="Proteomes" id="UP001220324"/>
    </source>
</evidence>
<feature type="region of interest" description="Disordered" evidence="1">
    <location>
        <begin position="119"/>
        <end position="168"/>
    </location>
</feature>
<feature type="compositionally biased region" description="Polar residues" evidence="1">
    <location>
        <begin position="8"/>
        <end position="20"/>
    </location>
</feature>
<evidence type="ECO:0000313" key="2">
    <source>
        <dbReference type="EMBL" id="KAJ5538937.1"/>
    </source>
</evidence>
<evidence type="ECO:0008006" key="5">
    <source>
        <dbReference type="Google" id="ProtNLM"/>
    </source>
</evidence>
<evidence type="ECO:0000256" key="1">
    <source>
        <dbReference type="SAM" id="MobiDB-lite"/>
    </source>
</evidence>
<proteinExistence type="predicted"/>
<dbReference type="EMBL" id="JAQIZZ010000002">
    <property type="protein sequence ID" value="KAJ5552087.1"/>
    <property type="molecule type" value="Genomic_DNA"/>
</dbReference>
<reference evidence="3" key="2">
    <citation type="submission" date="2023-01" db="EMBL/GenBank/DDBJ databases">
        <authorList>
            <person name="Petersen C."/>
        </authorList>
    </citation>
    <scope>NUCLEOTIDE SEQUENCE</scope>
    <source>
        <strain evidence="3">IBT 35679</strain>
    </source>
</reference>
<comment type="caution">
    <text evidence="3">The sequence shown here is derived from an EMBL/GenBank/DDBJ whole genome shotgun (WGS) entry which is preliminary data.</text>
</comment>
<dbReference type="AlphaFoldDB" id="A0AAD6GH30"/>
<dbReference type="Proteomes" id="UP001220324">
    <property type="component" value="Unassembled WGS sequence"/>
</dbReference>
<organism evidence="3 4">
    <name type="scientific">Penicillium frequentans</name>
    <dbReference type="NCBI Taxonomy" id="3151616"/>
    <lineage>
        <taxon>Eukaryota</taxon>
        <taxon>Fungi</taxon>
        <taxon>Dikarya</taxon>
        <taxon>Ascomycota</taxon>
        <taxon>Pezizomycotina</taxon>
        <taxon>Eurotiomycetes</taxon>
        <taxon>Eurotiomycetidae</taxon>
        <taxon>Eurotiales</taxon>
        <taxon>Aspergillaceae</taxon>
        <taxon>Penicillium</taxon>
    </lineage>
</organism>
<feature type="compositionally biased region" description="Basic and acidic residues" evidence="1">
    <location>
        <begin position="78"/>
        <end position="93"/>
    </location>
</feature>
<feature type="region of interest" description="Disordered" evidence="1">
    <location>
        <begin position="47"/>
        <end position="107"/>
    </location>
</feature>
<feature type="compositionally biased region" description="Basic and acidic residues" evidence="1">
    <location>
        <begin position="53"/>
        <end position="62"/>
    </location>
</feature>
<feature type="compositionally biased region" description="Basic and acidic residues" evidence="1">
    <location>
        <begin position="277"/>
        <end position="296"/>
    </location>
</feature>
<feature type="region of interest" description="Disordered" evidence="1">
    <location>
        <begin position="1"/>
        <end position="35"/>
    </location>
</feature>
<feature type="region of interest" description="Disordered" evidence="1">
    <location>
        <begin position="233"/>
        <end position="304"/>
    </location>
</feature>
<dbReference type="Gene3D" id="1.10.10.60">
    <property type="entry name" value="Homeodomain-like"/>
    <property type="match status" value="1"/>
</dbReference>
<feature type="compositionally biased region" description="Polar residues" evidence="1">
    <location>
        <begin position="148"/>
        <end position="164"/>
    </location>
</feature>
<sequence>MTPRTTREGSSSQFTSTSLPPIQPVRRHRGPNSKDELQKIRIQAKLDAAGVDNHTDDSRVSEIIDSEDEHEASTIATRKRELDRNLGHDEPAAKKVALGASNGPRGLGRWLMNLYQRKLAPSPAPPSEQSRSLSITTSRTTAEAAPPSKQSGSLSMSTSRTTAEGDTHIPLQVIRTRENISPATSVSTVFEDDGATVSNTRSVVRIGSILTAREESVPHDQVVQEWNRRNQQAFNDDDGESSIVHQRSGYARQHESLVDSSSQRSITPTPQKSKGPTKLELERQRVNEARRRLPREDEGEEVSYPRDVDASKVLGIDTQMIADMTRNKGGRPSKRDLYQRELMADGWSGEQMQQELERWDKEQSAKPIPKRIRHYKKQERRPTVAWTKAEIQRLVVLWYQHGNSWALIKRIDDSSPDPQLLRRTQVDLKDKKRQIEGVVNRLRITIPQGFGTNLLTTNQLEDIASELGGKS</sequence>
<evidence type="ECO:0000313" key="3">
    <source>
        <dbReference type="EMBL" id="KAJ5552087.1"/>
    </source>
</evidence>
<accession>A0AAD6GH30</accession>
<dbReference type="EMBL" id="JAQIZZ010000006">
    <property type="protein sequence ID" value="KAJ5538937.1"/>
    <property type="molecule type" value="Genomic_DNA"/>
</dbReference>
<feature type="compositionally biased region" description="Polar residues" evidence="1">
    <location>
        <begin position="258"/>
        <end position="274"/>
    </location>
</feature>
<gene>
    <name evidence="3" type="ORF">N7494_001465</name>
    <name evidence="2" type="ORF">N7494_008416</name>
</gene>
<name>A0AAD6GH30_9EURO</name>